<dbReference type="Proteomes" id="UP000298460">
    <property type="component" value="Unassembled WGS sequence"/>
</dbReference>
<dbReference type="GO" id="GO:0016616">
    <property type="term" value="F:oxidoreductase activity, acting on the CH-OH group of donors, NAD or NADP as acceptor"/>
    <property type="evidence" value="ECO:0007669"/>
    <property type="project" value="InterPro"/>
</dbReference>
<dbReference type="EMBL" id="SPQQ01000018">
    <property type="protein sequence ID" value="TGE35204.1"/>
    <property type="molecule type" value="Genomic_DNA"/>
</dbReference>
<name>A0A4Z0QXH0_9FIRM</name>
<gene>
    <name evidence="8" type="ORF">E4K67_26755</name>
</gene>
<evidence type="ECO:0000313" key="9">
    <source>
        <dbReference type="Proteomes" id="UP000298460"/>
    </source>
</evidence>
<dbReference type="RefSeq" id="WP_135552370.1">
    <property type="nucleotide sequence ID" value="NZ_SPQQ01000018.1"/>
</dbReference>
<dbReference type="InterPro" id="IPR008927">
    <property type="entry name" value="6-PGluconate_DH-like_C_sf"/>
</dbReference>
<protein>
    <submittedName>
        <fullName evidence="8">3-hydroxyacyl-CoA dehydrogenase family protein</fullName>
    </submittedName>
</protein>
<dbReference type="Pfam" id="PF02737">
    <property type="entry name" value="3HCDH_N"/>
    <property type="match status" value="1"/>
</dbReference>
<feature type="binding site" evidence="5">
    <location>
        <position position="94"/>
    </location>
    <ligand>
        <name>NAD(+)</name>
        <dbReference type="ChEBI" id="CHEBI:57540"/>
    </ligand>
</feature>
<proteinExistence type="inferred from homology"/>
<sequence length="312" mass="35011">MKVAVIGAGVMGPGIAQIWLMGGHEVVLTDLVQKALEAGKESIYDSLKTMRSMDIIEKDAGQYMSSFEITTSLEQAVKNSKLVIEVVPERMDIKKQLFETLNKLCDEDAIIVSNTSSLPLPEMFPDFRPGKFFVAHFFNPPQIIPLVELVRNEKTDTEAVEWLKKELEMCSKTPIVVNGFIKGFLVNRMQLAMTREALYLLDKGVVSAEDLDKTSMAAIGFKSAWQGMFNTMDFVGLDTVAFVNNIIFPDLCNDTSTPKIVTDKVREGKLGIKSGEGFYKYDQGKGEEVTQKRQTVLLEQLKLWNKYKPCDQ</sequence>
<dbReference type="InterPro" id="IPR013328">
    <property type="entry name" value="6PGD_dom2"/>
</dbReference>
<keyword evidence="9" id="KW-1185">Reference proteome</keyword>
<dbReference type="PIRSF" id="PIRSF000105">
    <property type="entry name" value="HCDH"/>
    <property type="match status" value="1"/>
</dbReference>
<organism evidence="8 9">
    <name type="scientific">Desulfosporosinus fructosivorans</name>
    <dbReference type="NCBI Taxonomy" id="2018669"/>
    <lineage>
        <taxon>Bacteria</taxon>
        <taxon>Bacillati</taxon>
        <taxon>Bacillota</taxon>
        <taxon>Clostridia</taxon>
        <taxon>Eubacteriales</taxon>
        <taxon>Desulfitobacteriaceae</taxon>
        <taxon>Desulfosporosinus</taxon>
    </lineage>
</organism>
<feature type="binding site" evidence="5">
    <location>
        <position position="116"/>
    </location>
    <ligand>
        <name>NAD(+)</name>
        <dbReference type="ChEBI" id="CHEBI:57540"/>
    </ligand>
</feature>
<dbReference type="GO" id="GO:0070403">
    <property type="term" value="F:NAD+ binding"/>
    <property type="evidence" value="ECO:0007669"/>
    <property type="project" value="InterPro"/>
</dbReference>
<evidence type="ECO:0000259" key="7">
    <source>
        <dbReference type="Pfam" id="PF02737"/>
    </source>
</evidence>
<evidence type="ECO:0000256" key="5">
    <source>
        <dbReference type="PIRSR" id="PIRSR000105-2"/>
    </source>
</evidence>
<dbReference type="Gene3D" id="1.10.1040.10">
    <property type="entry name" value="N-(1-d-carboxylethyl)-l-norvaline Dehydrogenase, domain 2"/>
    <property type="match status" value="1"/>
</dbReference>
<comment type="similarity">
    <text evidence="2">Belongs to the 3-hydroxyacyl-CoA dehydrogenase family.</text>
</comment>
<feature type="domain" description="3-hydroxyacyl-CoA dehydrogenase C-terminal" evidence="6">
    <location>
        <begin position="183"/>
        <end position="281"/>
    </location>
</feature>
<dbReference type="SUPFAM" id="SSF51735">
    <property type="entry name" value="NAD(P)-binding Rossmann-fold domains"/>
    <property type="match status" value="1"/>
</dbReference>
<dbReference type="PANTHER" id="PTHR48075:SF5">
    <property type="entry name" value="3-HYDROXYBUTYRYL-COA DEHYDROGENASE"/>
    <property type="match status" value="1"/>
</dbReference>
<evidence type="ECO:0000259" key="6">
    <source>
        <dbReference type="Pfam" id="PF00725"/>
    </source>
</evidence>
<dbReference type="InterPro" id="IPR022694">
    <property type="entry name" value="3-OHacyl-CoA_DH"/>
</dbReference>
<keyword evidence="3" id="KW-0560">Oxidoreductase</keyword>
<feature type="site" description="Important for catalytic activity" evidence="4">
    <location>
        <position position="136"/>
    </location>
</feature>
<dbReference type="Gene3D" id="3.40.50.720">
    <property type="entry name" value="NAD(P)-binding Rossmann-like Domain"/>
    <property type="match status" value="1"/>
</dbReference>
<evidence type="ECO:0000256" key="2">
    <source>
        <dbReference type="ARBA" id="ARBA00009463"/>
    </source>
</evidence>
<evidence type="ECO:0000313" key="8">
    <source>
        <dbReference type="EMBL" id="TGE35204.1"/>
    </source>
</evidence>
<feature type="binding site" evidence="5">
    <location>
        <position position="30"/>
    </location>
    <ligand>
        <name>NAD(+)</name>
        <dbReference type="ChEBI" id="CHEBI:57540"/>
    </ligand>
</feature>
<feature type="binding site" evidence="5">
    <location>
        <position position="139"/>
    </location>
    <ligand>
        <name>NAD(+)</name>
        <dbReference type="ChEBI" id="CHEBI:57540"/>
    </ligand>
</feature>
<evidence type="ECO:0000256" key="1">
    <source>
        <dbReference type="ARBA" id="ARBA00005086"/>
    </source>
</evidence>
<reference evidence="8 9" key="1">
    <citation type="submission" date="2019-03" db="EMBL/GenBank/DDBJ databases">
        <title>Draft Genome Sequence of Desulfosporosinus fructosivorans Strain 63.6F, Isolated from Marine Sediment in the Baltic Sea.</title>
        <authorList>
            <person name="Hausmann B."/>
            <person name="Vandieken V."/>
            <person name="Pjevac P."/>
            <person name="Schreck K."/>
            <person name="Herbold C.W."/>
            <person name="Loy A."/>
        </authorList>
    </citation>
    <scope>NUCLEOTIDE SEQUENCE [LARGE SCALE GENOMIC DNA]</scope>
    <source>
        <strain evidence="8 9">63.6F</strain>
    </source>
</reference>
<dbReference type="InterPro" id="IPR006176">
    <property type="entry name" value="3-OHacyl-CoA_DH_NAD-bd"/>
</dbReference>
<dbReference type="Pfam" id="PF00725">
    <property type="entry name" value="3HCDH"/>
    <property type="match status" value="1"/>
</dbReference>
<feature type="binding site" evidence="5">
    <location>
        <position position="89"/>
    </location>
    <ligand>
        <name>NAD(+)</name>
        <dbReference type="ChEBI" id="CHEBI:57540"/>
    </ligand>
</feature>
<dbReference type="InterPro" id="IPR036291">
    <property type="entry name" value="NAD(P)-bd_dom_sf"/>
</dbReference>
<feature type="binding site" evidence="5">
    <location>
        <begin position="7"/>
        <end position="12"/>
    </location>
    <ligand>
        <name>NAD(+)</name>
        <dbReference type="ChEBI" id="CHEBI:57540"/>
    </ligand>
</feature>
<dbReference type="AlphaFoldDB" id="A0A4Z0QXH0"/>
<evidence type="ECO:0000256" key="3">
    <source>
        <dbReference type="ARBA" id="ARBA00023002"/>
    </source>
</evidence>
<dbReference type="InterPro" id="IPR006108">
    <property type="entry name" value="3HC_DH_C"/>
</dbReference>
<dbReference type="SUPFAM" id="SSF48179">
    <property type="entry name" value="6-phosphogluconate dehydrogenase C-terminal domain-like"/>
    <property type="match status" value="1"/>
</dbReference>
<dbReference type="PANTHER" id="PTHR48075">
    <property type="entry name" value="3-HYDROXYACYL-COA DEHYDROGENASE FAMILY PROTEIN"/>
    <property type="match status" value="1"/>
</dbReference>
<comment type="pathway">
    <text evidence="1">Lipid metabolism; butanoate metabolism.</text>
</comment>
<dbReference type="GO" id="GO:0006631">
    <property type="term" value="P:fatty acid metabolic process"/>
    <property type="evidence" value="ECO:0007669"/>
    <property type="project" value="InterPro"/>
</dbReference>
<evidence type="ECO:0000256" key="4">
    <source>
        <dbReference type="PIRSR" id="PIRSR000105-1"/>
    </source>
</evidence>
<keyword evidence="5" id="KW-0520">NAD</keyword>
<feature type="domain" description="3-hydroxyacyl-CoA dehydrogenase NAD binding" evidence="7">
    <location>
        <begin position="2"/>
        <end position="178"/>
    </location>
</feature>
<comment type="caution">
    <text evidence="8">The sequence shown here is derived from an EMBL/GenBank/DDBJ whole genome shotgun (WGS) entry which is preliminary data.</text>
</comment>
<dbReference type="OrthoDB" id="9815331at2"/>
<feature type="binding site" evidence="5">
    <location>
        <position position="273"/>
    </location>
    <ligand>
        <name>NAD(+)</name>
        <dbReference type="ChEBI" id="CHEBI:57540"/>
    </ligand>
</feature>
<accession>A0A4Z0QXH0</accession>